<dbReference type="AlphaFoldDB" id="A0A7J6Y7C2"/>
<feature type="transmembrane region" description="Helical" evidence="2">
    <location>
        <begin position="89"/>
        <end position="109"/>
    </location>
</feature>
<dbReference type="VEuPathDB" id="TriTrypDB:BCY84_13339"/>
<proteinExistence type="predicted"/>
<feature type="transmembrane region" description="Helical" evidence="2">
    <location>
        <begin position="12"/>
        <end position="27"/>
    </location>
</feature>
<evidence type="ECO:0000256" key="1">
    <source>
        <dbReference type="SAM" id="Coils"/>
    </source>
</evidence>
<sequence length="585" mass="68414">MPSAFPRALNRVRWVLLLSLSFLIWATNSQFSIFFFLWFSFFFVCISMRAWLILLFLVRFQRQSPASHPSGALRWSWEGIWSVASSSPYILSLCGVCCAPLSFCLLVLVTNNGGRVIFYAFMEMKEVQPQKRLQPACDATGENGFPLTIPCERQKVTNLAQHRPLRRFLEAMRAGNQNPCALKGSAVHHLKKDLTGDDKQAVSSCETPSRSSRLRERYECMKKMRFNETQEALARECDLSRIIIELQKRIEDAEASREFEREVHARESFYLLKENECLKEQVRTTEKMLLDARNNYNLEISKLNARVSDLEDSLVAEGQHAKTREAEQERAIQNLCSNLYTTQGELERYVETNRELASVKSLLEEMRAESWRDKRECTVWYEVLRRREVFMLLEREAFTELQCLCMQEMNRFWQIKEDSHQAMFCSEAERFLGQILREAEICDEMKQLMFDNATASIEKEKWISLHFSKVQELSRLGEKHEALSTLLAQYMREVEEIQQSNLEQVLRQKTVDDASIVYMLHQRDNEVSDKLRTWKGALQEAHKLLTALLKRYEPFQRGDEVFVGRVMEWLISAPHVKEVINVFLP</sequence>
<keyword evidence="2" id="KW-0812">Transmembrane</keyword>
<keyword evidence="2" id="KW-1133">Transmembrane helix</keyword>
<dbReference type="Proteomes" id="UP000583944">
    <property type="component" value="Unassembled WGS sequence"/>
</dbReference>
<dbReference type="VEuPathDB" id="TriTrypDB:ECC02_004627"/>
<comment type="caution">
    <text evidence="3">The sequence shown here is derived from an EMBL/GenBank/DDBJ whole genome shotgun (WGS) entry which is preliminary data.</text>
</comment>
<name>A0A7J6Y7C2_TRYCR</name>
<feature type="coiled-coil region" evidence="1">
    <location>
        <begin position="243"/>
        <end position="313"/>
    </location>
</feature>
<evidence type="ECO:0000313" key="4">
    <source>
        <dbReference type="Proteomes" id="UP000583944"/>
    </source>
</evidence>
<evidence type="ECO:0000313" key="3">
    <source>
        <dbReference type="EMBL" id="KAF5222346.1"/>
    </source>
</evidence>
<protein>
    <submittedName>
        <fullName evidence="3">Uncharacterized protein</fullName>
    </submittedName>
</protein>
<organism evidence="3 4">
    <name type="scientific">Trypanosoma cruzi</name>
    <dbReference type="NCBI Taxonomy" id="5693"/>
    <lineage>
        <taxon>Eukaryota</taxon>
        <taxon>Discoba</taxon>
        <taxon>Euglenozoa</taxon>
        <taxon>Kinetoplastea</taxon>
        <taxon>Metakinetoplastina</taxon>
        <taxon>Trypanosomatida</taxon>
        <taxon>Trypanosomatidae</taxon>
        <taxon>Trypanosoma</taxon>
        <taxon>Schizotrypanum</taxon>
    </lineage>
</organism>
<dbReference type="EMBL" id="JABDHM010000028">
    <property type="protein sequence ID" value="KAF5222346.1"/>
    <property type="molecule type" value="Genomic_DNA"/>
</dbReference>
<feature type="transmembrane region" description="Helical" evidence="2">
    <location>
        <begin position="33"/>
        <end position="58"/>
    </location>
</feature>
<gene>
    <name evidence="3" type="ORF">ECC02_004627</name>
</gene>
<evidence type="ECO:0000256" key="2">
    <source>
        <dbReference type="SAM" id="Phobius"/>
    </source>
</evidence>
<accession>A0A7J6Y7C2</accession>
<keyword evidence="2" id="KW-0472">Membrane</keyword>
<keyword evidence="1" id="KW-0175">Coiled coil</keyword>
<reference evidence="3 4" key="1">
    <citation type="journal article" date="2019" name="Genome Biol. Evol.">
        <title>Nanopore Sequencing Significantly Improves Genome Assembly of the Protozoan Parasite Trypanosoma cruzi.</title>
        <authorList>
            <person name="Diaz-Viraque F."/>
            <person name="Pita S."/>
            <person name="Greif G."/>
            <person name="de Souza R.C.M."/>
            <person name="Iraola G."/>
            <person name="Robello C."/>
        </authorList>
    </citation>
    <scope>NUCLEOTIDE SEQUENCE [LARGE SCALE GENOMIC DNA]</scope>
    <source>
        <strain evidence="3 4">Berenice</strain>
    </source>
</reference>